<evidence type="ECO:0000256" key="6">
    <source>
        <dbReference type="ARBA" id="ARBA00022679"/>
    </source>
</evidence>
<feature type="binding site" evidence="14">
    <location>
        <position position="178"/>
    </location>
    <ligand>
        <name>L-threonine</name>
        <dbReference type="ChEBI" id="CHEBI:57926"/>
    </ligand>
</feature>
<dbReference type="EC" id="2.7.7.87" evidence="3 13"/>
<evidence type="ECO:0000256" key="4">
    <source>
        <dbReference type="ARBA" id="ARBA00015492"/>
    </source>
</evidence>
<dbReference type="InterPro" id="IPR005145">
    <property type="entry name" value="Sua5_C"/>
</dbReference>
<reference evidence="16" key="2">
    <citation type="journal article" date="2021" name="PeerJ">
        <title>Extensive microbial diversity within the chicken gut microbiome revealed by metagenomics and culture.</title>
        <authorList>
            <person name="Gilroy R."/>
            <person name="Ravi A."/>
            <person name="Getino M."/>
            <person name="Pursley I."/>
            <person name="Horton D.L."/>
            <person name="Alikhan N.F."/>
            <person name="Baker D."/>
            <person name="Gharbi K."/>
            <person name="Hall N."/>
            <person name="Watson M."/>
            <person name="Adriaenssens E.M."/>
            <person name="Foster-Nyarko E."/>
            <person name="Jarju S."/>
            <person name="Secka A."/>
            <person name="Antonio M."/>
            <person name="Oren A."/>
            <person name="Chaudhuri R.R."/>
            <person name="La Ragione R."/>
            <person name="Hildebrand F."/>
            <person name="Pallen M.J."/>
        </authorList>
    </citation>
    <scope>NUCLEOTIDE SEQUENCE</scope>
    <source>
        <strain evidence="16">USAMLcec3-3695</strain>
    </source>
</reference>
<keyword evidence="9 13" id="KW-0547">Nucleotide-binding</keyword>
<keyword evidence="7 13" id="KW-0819">tRNA processing</keyword>
<dbReference type="GO" id="GO:0008033">
    <property type="term" value="P:tRNA processing"/>
    <property type="evidence" value="ECO:0007669"/>
    <property type="project" value="UniProtKB-KW"/>
</dbReference>
<feature type="binding site" evidence="14">
    <location>
        <position position="234"/>
    </location>
    <ligand>
        <name>ATP</name>
        <dbReference type="ChEBI" id="CHEBI:30616"/>
    </ligand>
</feature>
<dbReference type="GO" id="GO:0000049">
    <property type="term" value="F:tRNA binding"/>
    <property type="evidence" value="ECO:0007669"/>
    <property type="project" value="TreeGrafter"/>
</dbReference>
<accession>A0A9D1SFY8</accession>
<reference evidence="16" key="1">
    <citation type="submission" date="2020-10" db="EMBL/GenBank/DDBJ databases">
        <authorList>
            <person name="Gilroy R."/>
        </authorList>
    </citation>
    <scope>NUCLEOTIDE SEQUENCE</scope>
    <source>
        <strain evidence="16">USAMLcec3-3695</strain>
    </source>
</reference>
<feature type="domain" description="YrdC-like" evidence="15">
    <location>
        <begin position="10"/>
        <end position="196"/>
    </location>
</feature>
<evidence type="ECO:0000256" key="12">
    <source>
        <dbReference type="ARBA" id="ARBA00048366"/>
    </source>
</evidence>
<evidence type="ECO:0000313" key="16">
    <source>
        <dbReference type="EMBL" id="HIU58223.1"/>
    </source>
</evidence>
<feature type="binding site" evidence="14">
    <location>
        <position position="148"/>
    </location>
    <ligand>
        <name>ATP</name>
        <dbReference type="ChEBI" id="CHEBI:30616"/>
    </ligand>
</feature>
<feature type="binding site" evidence="14">
    <location>
        <position position="138"/>
    </location>
    <ligand>
        <name>L-threonine</name>
        <dbReference type="ChEBI" id="CHEBI:57926"/>
    </ligand>
</feature>
<dbReference type="Pfam" id="PF03481">
    <property type="entry name" value="Sua5_C"/>
    <property type="match status" value="1"/>
</dbReference>
<dbReference type="GO" id="GO:0003725">
    <property type="term" value="F:double-stranded RNA binding"/>
    <property type="evidence" value="ECO:0007669"/>
    <property type="project" value="UniProtKB-UniRule"/>
</dbReference>
<dbReference type="SUPFAM" id="SSF55821">
    <property type="entry name" value="YrdC/RibB"/>
    <property type="match status" value="1"/>
</dbReference>
<proteinExistence type="inferred from homology"/>
<feature type="binding site" evidence="14">
    <location>
        <position position="32"/>
    </location>
    <ligand>
        <name>L-threonine</name>
        <dbReference type="ChEBI" id="CHEBI:57926"/>
    </ligand>
</feature>
<protein>
    <recommendedName>
        <fullName evidence="4 13">Threonylcarbamoyl-AMP synthase</fullName>
        <shortName evidence="13">TC-AMP synthase</shortName>
        <ecNumber evidence="3 13">2.7.7.87</ecNumber>
    </recommendedName>
    <alternativeName>
        <fullName evidence="11 13">L-threonylcarbamoyladenylate synthase</fullName>
    </alternativeName>
</protein>
<name>A0A9D1SFY8_9FIRM</name>
<dbReference type="InterPro" id="IPR010923">
    <property type="entry name" value="T(6)A37_SUA5"/>
</dbReference>
<dbReference type="InterPro" id="IPR050156">
    <property type="entry name" value="TC-AMP_synthase_SUA5"/>
</dbReference>
<evidence type="ECO:0000256" key="2">
    <source>
        <dbReference type="ARBA" id="ARBA00007663"/>
    </source>
</evidence>
<dbReference type="GO" id="GO:0005737">
    <property type="term" value="C:cytoplasm"/>
    <property type="evidence" value="ECO:0007669"/>
    <property type="project" value="UniProtKB-SubCell"/>
</dbReference>
<dbReference type="GO" id="GO:0005524">
    <property type="term" value="F:ATP binding"/>
    <property type="evidence" value="ECO:0007669"/>
    <property type="project" value="UniProtKB-UniRule"/>
</dbReference>
<dbReference type="AlphaFoldDB" id="A0A9D1SFY8"/>
<dbReference type="Pfam" id="PF01300">
    <property type="entry name" value="Sua5_yciO_yrdC"/>
    <property type="match status" value="1"/>
</dbReference>
<dbReference type="Gene3D" id="3.90.870.10">
    <property type="entry name" value="DHBP synthase"/>
    <property type="match status" value="1"/>
</dbReference>
<evidence type="ECO:0000256" key="8">
    <source>
        <dbReference type="ARBA" id="ARBA00022695"/>
    </source>
</evidence>
<comment type="caution">
    <text evidence="16">The sequence shown here is derived from an EMBL/GenBank/DDBJ whole genome shotgun (WGS) entry which is preliminary data.</text>
</comment>
<comment type="similarity">
    <text evidence="2 13">Belongs to the SUA5 family.</text>
</comment>
<dbReference type="InterPro" id="IPR017945">
    <property type="entry name" value="DHBP_synth_RibB-like_a/b_dom"/>
</dbReference>
<comment type="function">
    <text evidence="13">Required for the formation of a threonylcarbamoyl group on adenosine at position 37 (t(6)A37) in tRNAs that read codons beginning with adenine.</text>
</comment>
<dbReference type="Gene3D" id="3.40.50.11030">
    <property type="entry name" value="Threonylcarbamoyl-AMP synthase, C-terminal domain"/>
    <property type="match status" value="1"/>
</dbReference>
<feature type="binding site" evidence="14">
    <location>
        <position position="114"/>
    </location>
    <ligand>
        <name>ATP</name>
        <dbReference type="ChEBI" id="CHEBI:30616"/>
    </ligand>
</feature>
<evidence type="ECO:0000256" key="1">
    <source>
        <dbReference type="ARBA" id="ARBA00004496"/>
    </source>
</evidence>
<dbReference type="EMBL" id="DVNB01000107">
    <property type="protein sequence ID" value="HIU58223.1"/>
    <property type="molecule type" value="Genomic_DNA"/>
</dbReference>
<dbReference type="FunFam" id="3.90.870.10:FF:000009">
    <property type="entry name" value="Threonylcarbamoyl-AMP synthase, putative"/>
    <property type="match status" value="1"/>
</dbReference>
<evidence type="ECO:0000256" key="9">
    <source>
        <dbReference type="ARBA" id="ARBA00022741"/>
    </source>
</evidence>
<dbReference type="GO" id="GO:0061710">
    <property type="term" value="F:L-threonylcarbamoyladenylate synthase"/>
    <property type="evidence" value="ECO:0007669"/>
    <property type="project" value="UniProtKB-EC"/>
</dbReference>
<feature type="binding site" evidence="14">
    <location>
        <position position="64"/>
    </location>
    <ligand>
        <name>L-threonine</name>
        <dbReference type="ChEBI" id="CHEBI:57926"/>
    </ligand>
</feature>
<feature type="binding site" evidence="14">
    <location>
        <position position="118"/>
    </location>
    <ligand>
        <name>ATP</name>
        <dbReference type="ChEBI" id="CHEBI:30616"/>
    </ligand>
</feature>
<dbReference type="InterPro" id="IPR006070">
    <property type="entry name" value="Sua5-like_dom"/>
</dbReference>
<keyword evidence="5 13" id="KW-0963">Cytoplasm</keyword>
<organism evidence="16 17">
    <name type="scientific">Candidatus Ornithomonoglobus merdipullorum</name>
    <dbReference type="NCBI Taxonomy" id="2840895"/>
    <lineage>
        <taxon>Bacteria</taxon>
        <taxon>Bacillati</taxon>
        <taxon>Bacillota</taxon>
        <taxon>Clostridia</taxon>
        <taxon>Candidatus Ornithomonoglobus</taxon>
    </lineage>
</organism>
<feature type="binding site" evidence="14">
    <location>
        <position position="59"/>
    </location>
    <ligand>
        <name>ATP</name>
        <dbReference type="ChEBI" id="CHEBI:30616"/>
    </ligand>
</feature>
<evidence type="ECO:0000256" key="5">
    <source>
        <dbReference type="ARBA" id="ARBA00022490"/>
    </source>
</evidence>
<sequence>METKILKTDDESIAEAGRIAAQGGLVAFPTETVYGLGASAYDETSVARIYAAKGRPSDNPLIVHIADISDIDRLAESVSAEARRLTEAFMPGPFTIILKKSPLVPDAVTAGMDTVGIRFPENDTAQRFIRAAGVPIAAPSANLSGKPSPTEAKHVIDDMTGRIDAVIDGGSCSVGVESTIVDASGAVPVVLRPGGVTYEELTAVVPETVIDPHILESIGEGERPKCPGMKYKHYAPDAEVTVIEGAMDAVKKKIDELLLKNSGKVCGVLTMSDNAYDSAVILCAGKTNREYAKNLFSCLREFDKLGAEIVFAEFEERDGYGLAVRNRLYKSAAQRVIRV</sequence>
<evidence type="ECO:0000259" key="15">
    <source>
        <dbReference type="PROSITE" id="PS51163"/>
    </source>
</evidence>
<gene>
    <name evidence="16" type="ORF">IAA61_10515</name>
</gene>
<evidence type="ECO:0000256" key="10">
    <source>
        <dbReference type="ARBA" id="ARBA00022840"/>
    </source>
</evidence>
<evidence type="ECO:0000256" key="13">
    <source>
        <dbReference type="PIRNR" id="PIRNR004930"/>
    </source>
</evidence>
<dbReference type="PIRSF" id="PIRSF004930">
    <property type="entry name" value="Tln_factor_SUA5"/>
    <property type="match status" value="1"/>
</dbReference>
<evidence type="ECO:0000256" key="14">
    <source>
        <dbReference type="PIRSR" id="PIRSR004930-1"/>
    </source>
</evidence>
<evidence type="ECO:0000256" key="7">
    <source>
        <dbReference type="ARBA" id="ARBA00022694"/>
    </source>
</evidence>
<feature type="binding site" evidence="14">
    <location>
        <position position="140"/>
    </location>
    <ligand>
        <name>ATP</name>
        <dbReference type="ChEBI" id="CHEBI:30616"/>
    </ligand>
</feature>
<comment type="catalytic activity">
    <reaction evidence="12 13">
        <text>L-threonine + hydrogencarbonate + ATP = L-threonylcarbamoyladenylate + diphosphate + H2O</text>
        <dbReference type="Rhea" id="RHEA:36407"/>
        <dbReference type="ChEBI" id="CHEBI:15377"/>
        <dbReference type="ChEBI" id="CHEBI:17544"/>
        <dbReference type="ChEBI" id="CHEBI:30616"/>
        <dbReference type="ChEBI" id="CHEBI:33019"/>
        <dbReference type="ChEBI" id="CHEBI:57926"/>
        <dbReference type="ChEBI" id="CHEBI:73682"/>
        <dbReference type="EC" id="2.7.7.87"/>
    </reaction>
</comment>
<comment type="subcellular location">
    <subcellularLocation>
        <location evidence="1 13">Cytoplasm</location>
    </subcellularLocation>
</comment>
<dbReference type="InterPro" id="IPR038385">
    <property type="entry name" value="Sua5/YwlC_C"/>
</dbReference>
<evidence type="ECO:0000313" key="17">
    <source>
        <dbReference type="Proteomes" id="UP000824109"/>
    </source>
</evidence>
<keyword evidence="8 13" id="KW-0548">Nucleotidyltransferase</keyword>
<keyword evidence="6 13" id="KW-0808">Transferase</keyword>
<dbReference type="PROSITE" id="PS51163">
    <property type="entry name" value="YRDC"/>
    <property type="match status" value="1"/>
</dbReference>
<evidence type="ECO:0000256" key="3">
    <source>
        <dbReference type="ARBA" id="ARBA00012584"/>
    </source>
</evidence>
<dbReference type="Proteomes" id="UP000824109">
    <property type="component" value="Unassembled WGS sequence"/>
</dbReference>
<evidence type="ECO:0000256" key="11">
    <source>
        <dbReference type="ARBA" id="ARBA00029774"/>
    </source>
</evidence>
<keyword evidence="10 13" id="KW-0067">ATP-binding</keyword>
<dbReference type="PANTHER" id="PTHR17490">
    <property type="entry name" value="SUA5"/>
    <property type="match status" value="1"/>
</dbReference>
<dbReference type="NCBIfam" id="TIGR00057">
    <property type="entry name" value="L-threonylcarbamoyladenylate synthase"/>
    <property type="match status" value="1"/>
</dbReference>
<feature type="binding site" evidence="14">
    <location>
        <position position="55"/>
    </location>
    <ligand>
        <name>ATP</name>
        <dbReference type="ChEBI" id="CHEBI:30616"/>
    </ligand>
</feature>
<feature type="binding site" evidence="14">
    <location>
        <position position="192"/>
    </location>
    <ligand>
        <name>ATP</name>
        <dbReference type="ChEBI" id="CHEBI:30616"/>
    </ligand>
</feature>
<dbReference type="PANTHER" id="PTHR17490:SF16">
    <property type="entry name" value="THREONYLCARBAMOYL-AMP SYNTHASE"/>
    <property type="match status" value="1"/>
</dbReference>
<dbReference type="GO" id="GO:0006450">
    <property type="term" value="P:regulation of translational fidelity"/>
    <property type="evidence" value="ECO:0007669"/>
    <property type="project" value="TreeGrafter"/>
</dbReference>